<evidence type="ECO:0000256" key="1">
    <source>
        <dbReference type="ARBA" id="ARBA00023266"/>
    </source>
</evidence>
<dbReference type="GO" id="GO:0004792">
    <property type="term" value="F:thiosulfate-cyanide sulfurtransferase activity"/>
    <property type="evidence" value="ECO:0007669"/>
    <property type="project" value="InterPro"/>
</dbReference>
<dbReference type="PROSITE" id="PS00380">
    <property type="entry name" value="RHODANESE_1"/>
    <property type="match status" value="1"/>
</dbReference>
<evidence type="ECO:0000313" key="3">
    <source>
        <dbReference type="EMBL" id="BAN35402.1"/>
    </source>
</evidence>
<evidence type="ECO:0000259" key="2">
    <source>
        <dbReference type="PROSITE" id="PS50206"/>
    </source>
</evidence>
<dbReference type="Pfam" id="PF26341">
    <property type="entry name" value="AAA_SelU"/>
    <property type="match status" value="1"/>
</dbReference>
<dbReference type="PANTHER" id="PTHR30401">
    <property type="entry name" value="TRNA 2-SELENOURIDINE SYNTHASE"/>
    <property type="match status" value="1"/>
</dbReference>
<dbReference type="InterPro" id="IPR017582">
    <property type="entry name" value="SelU"/>
</dbReference>
<dbReference type="InterPro" id="IPR001763">
    <property type="entry name" value="Rhodanese-like_dom"/>
</dbReference>
<dbReference type="SUPFAM" id="SSF52821">
    <property type="entry name" value="Rhodanese/Cell cycle control phosphatase"/>
    <property type="match status" value="1"/>
</dbReference>
<accession>S6B449</accession>
<dbReference type="Pfam" id="PF00581">
    <property type="entry name" value="Rhodanese"/>
    <property type="match status" value="1"/>
</dbReference>
<dbReference type="GO" id="GO:0002098">
    <property type="term" value="P:tRNA wobble uridine modification"/>
    <property type="evidence" value="ECO:0007669"/>
    <property type="project" value="InterPro"/>
</dbReference>
<protein>
    <submittedName>
        <fullName evidence="3">Selenophosphate-dependent tRNA 2-selenouridine synthase</fullName>
    </submittedName>
</protein>
<organism evidence="3 4">
    <name type="scientific">Sulfuricella denitrificans (strain DSM 22764 / NBRC 105220 / skB26)</name>
    <dbReference type="NCBI Taxonomy" id="1163617"/>
    <lineage>
        <taxon>Bacteria</taxon>
        <taxon>Pseudomonadati</taxon>
        <taxon>Pseudomonadota</taxon>
        <taxon>Betaproteobacteria</taxon>
        <taxon>Nitrosomonadales</taxon>
        <taxon>Sulfuricellaceae</taxon>
        <taxon>Sulfuricella</taxon>
    </lineage>
</organism>
<dbReference type="NCBIfam" id="NF008752">
    <property type="entry name" value="PRK11784.1-4"/>
    <property type="match status" value="1"/>
</dbReference>
<dbReference type="KEGG" id="sdr:SCD_n01581"/>
<dbReference type="Gene3D" id="3.40.250.10">
    <property type="entry name" value="Rhodanese-like domain"/>
    <property type="match status" value="1"/>
</dbReference>
<dbReference type="NCBIfam" id="TIGR03167">
    <property type="entry name" value="tRNA_sel_U_synt"/>
    <property type="match status" value="1"/>
</dbReference>
<dbReference type="NCBIfam" id="NF008750">
    <property type="entry name" value="PRK11784.1-2"/>
    <property type="match status" value="1"/>
</dbReference>
<dbReference type="PROSITE" id="PS50206">
    <property type="entry name" value="RHODANESE_3"/>
    <property type="match status" value="1"/>
</dbReference>
<dbReference type="InterPro" id="IPR001307">
    <property type="entry name" value="Thiosulphate_STrfase_CS"/>
</dbReference>
<dbReference type="SMART" id="SM00450">
    <property type="entry name" value="RHOD"/>
    <property type="match status" value="1"/>
</dbReference>
<keyword evidence="4" id="KW-1185">Reference proteome</keyword>
<gene>
    <name evidence="3" type="ORF">SCD_n01581</name>
</gene>
<dbReference type="eggNOG" id="COG2603">
    <property type="taxonomic scope" value="Bacteria"/>
</dbReference>
<dbReference type="OrthoDB" id="9808735at2"/>
<dbReference type="STRING" id="1163617.SCD_n01581"/>
<dbReference type="EMBL" id="AP013066">
    <property type="protein sequence ID" value="BAN35402.1"/>
    <property type="molecule type" value="Genomic_DNA"/>
</dbReference>
<dbReference type="InterPro" id="IPR058840">
    <property type="entry name" value="AAA_SelU"/>
</dbReference>
<dbReference type="RefSeq" id="WP_009205641.1">
    <property type="nucleotide sequence ID" value="NC_022357.1"/>
</dbReference>
<dbReference type="AlphaFoldDB" id="S6B449"/>
<dbReference type="InterPro" id="IPR036873">
    <property type="entry name" value="Rhodanese-like_dom_sf"/>
</dbReference>
<dbReference type="HOGENOM" id="CLU_043456_0_1_4"/>
<dbReference type="GO" id="GO:0043828">
    <property type="term" value="F:tRNA 2-selenouridine synthase activity"/>
    <property type="evidence" value="ECO:0007669"/>
    <property type="project" value="InterPro"/>
</dbReference>
<evidence type="ECO:0000313" key="4">
    <source>
        <dbReference type="Proteomes" id="UP000015559"/>
    </source>
</evidence>
<reference evidence="3 4" key="1">
    <citation type="journal article" date="2012" name="Appl. Environ. Microbiol.">
        <title>Draft genome sequence of a psychrotolerant sulfur-oxidizing bacterium, Sulfuricella denitrificans skB26, and proteomic insights into cold adaptation.</title>
        <authorList>
            <person name="Watanabe T."/>
            <person name="Kojima H."/>
            <person name="Fukui M."/>
        </authorList>
    </citation>
    <scope>NUCLEOTIDE SEQUENCE [LARGE SCALE GENOMIC DNA]</scope>
    <source>
        <strain evidence="4">skB26</strain>
    </source>
</reference>
<feature type="domain" description="Rhodanese" evidence="2">
    <location>
        <begin position="29"/>
        <end position="145"/>
    </location>
</feature>
<name>S6B449_SULDS</name>
<keyword evidence="1" id="KW-0711">Selenium</keyword>
<dbReference type="Proteomes" id="UP000015559">
    <property type="component" value="Chromosome"/>
</dbReference>
<sequence length="360" mass="40286">MNFTSNDRGHNILAAEGLTLAQLAQFDDIIDVRSPSEFREDHIPGAVNFPVLNDEERARVGTIYKQTSAFDAKKIGAALVARNIADHVERQFSDKPKNWQPLVYCWRGGSRSGAMTHILNQIGWRAQQLKGGYKAYRTMVLATLQTLPGRYSYRVICGPTGSGKSRLLAALDELGAQVLDLEGLAAHRGSILGNLPNADQPPQKLFESRLWEALQKFAPDHPVYVEAESKKIGNIRVPDALLEEMWQRGQCVRVEMAQEQRIALLKEEYVHFLEDPEALCNKLDHLTGIHGKGVIQKWQALSTGLAWDELVGELLGKHYDPAYNKSTAKHYTQFDEALILRPADISMEAFLEAAKKAMLE</sequence>
<dbReference type="PANTHER" id="PTHR30401:SF0">
    <property type="entry name" value="TRNA 2-SELENOURIDINE SYNTHASE"/>
    <property type="match status" value="1"/>
</dbReference>
<proteinExistence type="predicted"/>